<protein>
    <submittedName>
        <fullName evidence="12">UDP-N-acetylmuramate: L-alanyl-gamma-D-glutamyl-meso-diaminopimelate ligase</fullName>
    </submittedName>
</protein>
<dbReference type="GO" id="GO:0051301">
    <property type="term" value="P:cell division"/>
    <property type="evidence" value="ECO:0007669"/>
    <property type="project" value="UniProtKB-KW"/>
</dbReference>
<evidence type="ECO:0000259" key="10">
    <source>
        <dbReference type="Pfam" id="PF02875"/>
    </source>
</evidence>
<evidence type="ECO:0000256" key="8">
    <source>
        <dbReference type="ARBA" id="ARBA00023316"/>
    </source>
</evidence>
<keyword evidence="2" id="KW-0132">Cell division</keyword>
<keyword evidence="4" id="KW-0067">ATP-binding</keyword>
<organism evidence="12 13">
    <name type="scientific">Chitinophaga terrae</name>
    <name type="common">ex Kim and Jung 2007</name>
    <dbReference type="NCBI Taxonomy" id="408074"/>
    <lineage>
        <taxon>Bacteria</taxon>
        <taxon>Pseudomonadati</taxon>
        <taxon>Bacteroidota</taxon>
        <taxon>Chitinophagia</taxon>
        <taxon>Chitinophagales</taxon>
        <taxon>Chitinophagaceae</taxon>
        <taxon>Chitinophaga</taxon>
    </lineage>
</organism>
<dbReference type="GO" id="GO:0009252">
    <property type="term" value="P:peptidoglycan biosynthetic process"/>
    <property type="evidence" value="ECO:0007669"/>
    <property type="project" value="UniProtKB-KW"/>
</dbReference>
<evidence type="ECO:0000256" key="3">
    <source>
        <dbReference type="ARBA" id="ARBA00022741"/>
    </source>
</evidence>
<dbReference type="InterPro" id="IPR036565">
    <property type="entry name" value="Mur-like_cat_sf"/>
</dbReference>
<dbReference type="SUPFAM" id="SSF51984">
    <property type="entry name" value="MurCD N-terminal domain"/>
    <property type="match status" value="1"/>
</dbReference>
<feature type="domain" description="Mur ligase central" evidence="11">
    <location>
        <begin position="116"/>
        <end position="290"/>
    </location>
</feature>
<evidence type="ECO:0000256" key="5">
    <source>
        <dbReference type="ARBA" id="ARBA00022960"/>
    </source>
</evidence>
<dbReference type="InterPro" id="IPR036615">
    <property type="entry name" value="Mur_ligase_C_dom_sf"/>
</dbReference>
<gene>
    <name evidence="12" type="ORF">SAMN05660909_02092</name>
</gene>
<dbReference type="InterPro" id="IPR004101">
    <property type="entry name" value="Mur_ligase_C"/>
</dbReference>
<dbReference type="SUPFAM" id="SSF53623">
    <property type="entry name" value="MurD-like peptide ligases, catalytic domain"/>
    <property type="match status" value="1"/>
</dbReference>
<keyword evidence="6" id="KW-0573">Peptidoglycan synthesis</keyword>
<feature type="domain" description="Mur ligase N-terminal catalytic" evidence="9">
    <location>
        <begin position="10"/>
        <end position="106"/>
    </location>
</feature>
<dbReference type="EMBL" id="FNRL01000008">
    <property type="protein sequence ID" value="SEA48029.1"/>
    <property type="molecule type" value="Genomic_DNA"/>
</dbReference>
<dbReference type="InterPro" id="IPR000713">
    <property type="entry name" value="Mur_ligase_N"/>
</dbReference>
<name>A0A1H4BIP8_9BACT</name>
<reference evidence="13" key="1">
    <citation type="submission" date="2016-10" db="EMBL/GenBank/DDBJ databases">
        <authorList>
            <person name="Varghese N."/>
            <person name="Submissions S."/>
        </authorList>
    </citation>
    <scope>NUCLEOTIDE SEQUENCE [LARGE SCALE GENOMIC DNA]</scope>
    <source>
        <strain evidence="13">DSM 23920</strain>
    </source>
</reference>
<keyword evidence="1 12" id="KW-0436">Ligase</keyword>
<evidence type="ECO:0000259" key="9">
    <source>
        <dbReference type="Pfam" id="PF01225"/>
    </source>
</evidence>
<evidence type="ECO:0000256" key="7">
    <source>
        <dbReference type="ARBA" id="ARBA00023306"/>
    </source>
</evidence>
<evidence type="ECO:0000256" key="4">
    <source>
        <dbReference type="ARBA" id="ARBA00022840"/>
    </source>
</evidence>
<dbReference type="Proteomes" id="UP000199656">
    <property type="component" value="Unassembled WGS sequence"/>
</dbReference>
<dbReference type="GO" id="GO:0008360">
    <property type="term" value="P:regulation of cell shape"/>
    <property type="evidence" value="ECO:0007669"/>
    <property type="project" value="UniProtKB-KW"/>
</dbReference>
<evidence type="ECO:0000313" key="13">
    <source>
        <dbReference type="Proteomes" id="UP000199656"/>
    </source>
</evidence>
<keyword evidence="8" id="KW-0961">Cell wall biogenesis/degradation</keyword>
<dbReference type="Pfam" id="PF08245">
    <property type="entry name" value="Mur_ligase_M"/>
    <property type="match status" value="1"/>
</dbReference>
<dbReference type="AlphaFoldDB" id="A0A1H4BIP8"/>
<keyword evidence="5" id="KW-0133">Cell shape</keyword>
<dbReference type="STRING" id="408074.SAMN05660909_02092"/>
<dbReference type="GO" id="GO:0071555">
    <property type="term" value="P:cell wall organization"/>
    <property type="evidence" value="ECO:0007669"/>
    <property type="project" value="UniProtKB-KW"/>
</dbReference>
<dbReference type="InterPro" id="IPR050061">
    <property type="entry name" value="MurCDEF_pg_biosynth"/>
</dbReference>
<proteinExistence type="predicted"/>
<dbReference type="Gene3D" id="3.40.1190.10">
    <property type="entry name" value="Mur-like, catalytic domain"/>
    <property type="match status" value="1"/>
</dbReference>
<accession>A0A1H4BIP8</accession>
<feature type="domain" description="Mur ligase C-terminal" evidence="10">
    <location>
        <begin position="314"/>
        <end position="443"/>
    </location>
</feature>
<dbReference type="Pfam" id="PF02875">
    <property type="entry name" value="Mur_ligase_C"/>
    <property type="match status" value="1"/>
</dbReference>
<evidence type="ECO:0000259" key="11">
    <source>
        <dbReference type="Pfam" id="PF08245"/>
    </source>
</evidence>
<dbReference type="Gene3D" id="3.90.190.20">
    <property type="entry name" value="Mur ligase, C-terminal domain"/>
    <property type="match status" value="1"/>
</dbReference>
<dbReference type="PANTHER" id="PTHR43445:SF5">
    <property type="entry name" value="UDP-N-ACETYLMURAMATE--L-ALANYL-GAMMA-D-GLUTAMYL-MESO-2,6-DIAMINOHEPTANDIOATE LIGASE"/>
    <property type="match status" value="1"/>
</dbReference>
<dbReference type="Pfam" id="PF01225">
    <property type="entry name" value="Mur_ligase"/>
    <property type="match status" value="1"/>
</dbReference>
<keyword evidence="13" id="KW-1185">Reference proteome</keyword>
<keyword evidence="7" id="KW-0131">Cell cycle</keyword>
<dbReference type="PANTHER" id="PTHR43445">
    <property type="entry name" value="UDP-N-ACETYLMURAMATE--L-ALANINE LIGASE-RELATED"/>
    <property type="match status" value="1"/>
</dbReference>
<evidence type="ECO:0000313" key="12">
    <source>
        <dbReference type="EMBL" id="SEA48029.1"/>
    </source>
</evidence>
<sequence>MKRIGGYMTKVHFIAIGGSVMHQLAIALKNKGYLVTGSDDEIFEPALSNLRQAGILPAAMGWDAGKITADTDAIILGMHAREDNPELIKARELGLKIYSFPEYIYQESREKTRVAIGGSHGKTTTTAMIMHVLQQNKRDFDYLVGAKLEGFAQSVNITNAPIIVCEADEYPASVIEKRPKFHFLHPQIAVLTGIAWDHINVFPTYEIYETQFAIFIRDMQAGAVLIYNNNDPALVKVVEANGQHLQLIPYAIPEHHIENGVTTVTFGNHSASLKVFGDHNLLNMHAARLVCNQLGISDADFLSAISSFKGAAKRLELVAANDHCAIYRDFAHAPSKVKATMEATQQQFPGRKLIAVLELHTYSSLNADFLDQYYSALDPATIAAVYYSKHALEIKRMPDLSPELIAQRFGRNDLHIFNSREKLENFLQGQSYQDTNLLLMSSGTYDGLDFPKLAALLPLNNQHTTK</sequence>
<dbReference type="InterPro" id="IPR013221">
    <property type="entry name" value="Mur_ligase_cen"/>
</dbReference>
<evidence type="ECO:0000256" key="6">
    <source>
        <dbReference type="ARBA" id="ARBA00022984"/>
    </source>
</evidence>
<dbReference type="GO" id="GO:0016881">
    <property type="term" value="F:acid-amino acid ligase activity"/>
    <property type="evidence" value="ECO:0007669"/>
    <property type="project" value="InterPro"/>
</dbReference>
<dbReference type="SUPFAM" id="SSF53244">
    <property type="entry name" value="MurD-like peptide ligases, peptide-binding domain"/>
    <property type="match status" value="1"/>
</dbReference>
<dbReference type="GO" id="GO:0005524">
    <property type="term" value="F:ATP binding"/>
    <property type="evidence" value="ECO:0007669"/>
    <property type="project" value="UniProtKB-KW"/>
</dbReference>
<dbReference type="Gene3D" id="3.40.50.720">
    <property type="entry name" value="NAD(P)-binding Rossmann-like Domain"/>
    <property type="match status" value="1"/>
</dbReference>
<evidence type="ECO:0000256" key="2">
    <source>
        <dbReference type="ARBA" id="ARBA00022618"/>
    </source>
</evidence>
<evidence type="ECO:0000256" key="1">
    <source>
        <dbReference type="ARBA" id="ARBA00022598"/>
    </source>
</evidence>
<dbReference type="RefSeq" id="WP_225889559.1">
    <property type="nucleotide sequence ID" value="NZ_BKAT01000011.1"/>
</dbReference>
<keyword evidence="3" id="KW-0547">Nucleotide-binding</keyword>